<dbReference type="GO" id="GO:0009236">
    <property type="term" value="P:cobalamin biosynthetic process"/>
    <property type="evidence" value="ECO:0007669"/>
    <property type="project" value="InterPro"/>
</dbReference>
<accession>A0A9D1JS25</accession>
<dbReference type="GO" id="GO:0005524">
    <property type="term" value="F:ATP binding"/>
    <property type="evidence" value="ECO:0007669"/>
    <property type="project" value="InterPro"/>
</dbReference>
<dbReference type="SUPFAM" id="SSF52540">
    <property type="entry name" value="P-loop containing nucleoside triphosphate hydrolases"/>
    <property type="match status" value="1"/>
</dbReference>
<organism evidence="1 2">
    <name type="scientific">Candidatus Scybalocola faecigallinarum</name>
    <dbReference type="NCBI Taxonomy" id="2840941"/>
    <lineage>
        <taxon>Bacteria</taxon>
        <taxon>Bacillati</taxon>
        <taxon>Bacillota</taxon>
        <taxon>Clostridia</taxon>
        <taxon>Lachnospirales</taxon>
        <taxon>Lachnospiraceae</taxon>
        <taxon>Lachnospiraceae incertae sedis</taxon>
        <taxon>Candidatus Scybalocola (ex Gilroy et al. 2021)</taxon>
    </lineage>
</organism>
<comment type="caution">
    <text evidence="1">The sequence shown here is derived from an EMBL/GenBank/DDBJ whole genome shotgun (WGS) entry which is preliminary data.</text>
</comment>
<dbReference type="PANTHER" id="PTHR46638:SF1">
    <property type="entry name" value="CORRINOID ADENOSYLTRANSFERASE"/>
    <property type="match status" value="1"/>
</dbReference>
<reference evidence="1" key="1">
    <citation type="submission" date="2020-10" db="EMBL/GenBank/DDBJ databases">
        <authorList>
            <person name="Gilroy R."/>
        </authorList>
    </citation>
    <scope>NUCLEOTIDE SEQUENCE</scope>
    <source>
        <strain evidence="1">CHK178-757</strain>
    </source>
</reference>
<name>A0A9D1JS25_9FIRM</name>
<sequence>MNPEKLEKGCVHIYHGNGKGKTTCGIGLCVRGAGAGLKVLVAQFLKDNSSSERKVLEMIPGIDLACGMEKVRFTFSMTPQELAAASRAYTDMFARVAEMACEKGYDMVFLDEILHLIHKDMIPEEKVLAFLDRRPRGMEVIMTGYYPSQALLSRADYVSHIVKEKHPFDQGLLARTGIEM</sequence>
<dbReference type="InterPro" id="IPR027417">
    <property type="entry name" value="P-loop_NTPase"/>
</dbReference>
<evidence type="ECO:0000313" key="2">
    <source>
        <dbReference type="Proteomes" id="UP000823927"/>
    </source>
</evidence>
<protein>
    <submittedName>
        <fullName evidence="1">Cob(I)yrinic acid a,c-diamide adenosyltransferase</fullName>
    </submittedName>
</protein>
<dbReference type="EMBL" id="DVIT01000055">
    <property type="protein sequence ID" value="HIS48389.1"/>
    <property type="molecule type" value="Genomic_DNA"/>
</dbReference>
<evidence type="ECO:0000313" key="1">
    <source>
        <dbReference type="EMBL" id="HIS48389.1"/>
    </source>
</evidence>
<dbReference type="Gene3D" id="3.40.50.300">
    <property type="entry name" value="P-loop containing nucleotide triphosphate hydrolases"/>
    <property type="match status" value="1"/>
</dbReference>
<dbReference type="InterPro" id="IPR003724">
    <property type="entry name" value="CblAdoTrfase_CobA"/>
</dbReference>
<proteinExistence type="predicted"/>
<dbReference type="Proteomes" id="UP000823927">
    <property type="component" value="Unassembled WGS sequence"/>
</dbReference>
<dbReference type="AlphaFoldDB" id="A0A9D1JS25"/>
<reference evidence="1" key="2">
    <citation type="journal article" date="2021" name="PeerJ">
        <title>Extensive microbial diversity within the chicken gut microbiome revealed by metagenomics and culture.</title>
        <authorList>
            <person name="Gilroy R."/>
            <person name="Ravi A."/>
            <person name="Getino M."/>
            <person name="Pursley I."/>
            <person name="Horton D.L."/>
            <person name="Alikhan N.F."/>
            <person name="Baker D."/>
            <person name="Gharbi K."/>
            <person name="Hall N."/>
            <person name="Watson M."/>
            <person name="Adriaenssens E.M."/>
            <person name="Foster-Nyarko E."/>
            <person name="Jarju S."/>
            <person name="Secka A."/>
            <person name="Antonio M."/>
            <person name="Oren A."/>
            <person name="Chaudhuri R.R."/>
            <person name="La Ragione R."/>
            <person name="Hildebrand F."/>
            <person name="Pallen M.J."/>
        </authorList>
    </citation>
    <scope>NUCLEOTIDE SEQUENCE</scope>
    <source>
        <strain evidence="1">CHK178-757</strain>
    </source>
</reference>
<dbReference type="PANTHER" id="PTHR46638">
    <property type="entry name" value="CORRINOID ADENOSYLTRANSFERASE"/>
    <property type="match status" value="1"/>
</dbReference>
<gene>
    <name evidence="1" type="ORF">IAB46_12715</name>
</gene>
<dbReference type="GO" id="GO:0008817">
    <property type="term" value="F:corrinoid adenosyltransferase activity"/>
    <property type="evidence" value="ECO:0007669"/>
    <property type="project" value="InterPro"/>
</dbReference>
<dbReference type="PIRSF" id="PIRSF015617">
    <property type="entry name" value="Adensltrnsf_CobA"/>
    <property type="match status" value="1"/>
</dbReference>
<dbReference type="Pfam" id="PF02572">
    <property type="entry name" value="CobA_CobO_BtuR"/>
    <property type="match status" value="1"/>
</dbReference>